<comment type="caution">
    <text evidence="1">The sequence shown here is derived from an EMBL/GenBank/DDBJ whole genome shotgun (WGS) entry which is preliminary data.</text>
</comment>
<gene>
    <name evidence="1" type="ORF">PoB_005948100</name>
</gene>
<protein>
    <submittedName>
        <fullName evidence="1">Uncharacterized protein</fullName>
    </submittedName>
</protein>
<sequence>MQVVFRGRDLPATMAGVFGMLMGSGSTTGSLTNLSEGGWKLLSGRLLGCSFSGKVTVSGHVAGADTFDVVLTLGVLFVTMAVDEGNGDLAISSNTR</sequence>
<proteinExistence type="predicted"/>
<dbReference type="EMBL" id="BLXT01006709">
    <property type="protein sequence ID" value="GFO32976.1"/>
    <property type="molecule type" value="Genomic_DNA"/>
</dbReference>
<organism evidence="1 2">
    <name type="scientific">Plakobranchus ocellatus</name>
    <dbReference type="NCBI Taxonomy" id="259542"/>
    <lineage>
        <taxon>Eukaryota</taxon>
        <taxon>Metazoa</taxon>
        <taxon>Spiralia</taxon>
        <taxon>Lophotrochozoa</taxon>
        <taxon>Mollusca</taxon>
        <taxon>Gastropoda</taxon>
        <taxon>Heterobranchia</taxon>
        <taxon>Euthyneura</taxon>
        <taxon>Panpulmonata</taxon>
        <taxon>Sacoglossa</taxon>
        <taxon>Placobranchoidea</taxon>
        <taxon>Plakobranchidae</taxon>
        <taxon>Plakobranchus</taxon>
    </lineage>
</organism>
<keyword evidence="2" id="KW-1185">Reference proteome</keyword>
<evidence type="ECO:0000313" key="2">
    <source>
        <dbReference type="Proteomes" id="UP000735302"/>
    </source>
</evidence>
<accession>A0AAV4CJB0</accession>
<dbReference type="Proteomes" id="UP000735302">
    <property type="component" value="Unassembled WGS sequence"/>
</dbReference>
<evidence type="ECO:0000313" key="1">
    <source>
        <dbReference type="EMBL" id="GFO32976.1"/>
    </source>
</evidence>
<dbReference type="AlphaFoldDB" id="A0AAV4CJB0"/>
<reference evidence="1 2" key="1">
    <citation type="journal article" date="2021" name="Elife">
        <title>Chloroplast acquisition without the gene transfer in kleptoplastic sea slugs, Plakobranchus ocellatus.</title>
        <authorList>
            <person name="Maeda T."/>
            <person name="Takahashi S."/>
            <person name="Yoshida T."/>
            <person name="Shimamura S."/>
            <person name="Takaki Y."/>
            <person name="Nagai Y."/>
            <person name="Toyoda A."/>
            <person name="Suzuki Y."/>
            <person name="Arimoto A."/>
            <person name="Ishii H."/>
            <person name="Satoh N."/>
            <person name="Nishiyama T."/>
            <person name="Hasebe M."/>
            <person name="Maruyama T."/>
            <person name="Minagawa J."/>
            <person name="Obokata J."/>
            <person name="Shigenobu S."/>
        </authorList>
    </citation>
    <scope>NUCLEOTIDE SEQUENCE [LARGE SCALE GENOMIC DNA]</scope>
</reference>
<name>A0AAV4CJB0_9GAST</name>